<protein>
    <submittedName>
        <fullName evidence="1">DUF268 domain-containing protein</fullName>
    </submittedName>
</protein>
<gene>
    <name evidence="1" type="ORF">H7U22_17285</name>
</gene>
<organism evidence="1 2">
    <name type="scientific">Pedobacter fastidiosus</name>
    <dbReference type="NCBI Taxonomy" id="2765361"/>
    <lineage>
        <taxon>Bacteria</taxon>
        <taxon>Pseudomonadati</taxon>
        <taxon>Bacteroidota</taxon>
        <taxon>Sphingobacteriia</taxon>
        <taxon>Sphingobacteriales</taxon>
        <taxon>Sphingobacteriaceae</taxon>
        <taxon>Pedobacter</taxon>
    </lineage>
</organism>
<dbReference type="InterPro" id="IPR004951">
    <property type="entry name" value="DUF268_CAE_spp"/>
</dbReference>
<name>A0ABR7KW87_9SPHI</name>
<reference evidence="1 2" key="1">
    <citation type="submission" date="2020-08" db="EMBL/GenBank/DDBJ databases">
        <authorList>
            <person name="Sun Q."/>
            <person name="Inoue M."/>
        </authorList>
    </citation>
    <scope>NUCLEOTIDE SEQUENCE [LARGE SCALE GENOMIC DNA]</scope>
    <source>
        <strain evidence="1 2">CCM 8938</strain>
    </source>
</reference>
<dbReference type="Pfam" id="PF03269">
    <property type="entry name" value="DUF268"/>
    <property type="match status" value="1"/>
</dbReference>
<accession>A0ABR7KW87</accession>
<sequence>MFLNKTLKGLLSVFKNYKSYHADLKKFKNSSKKTNIRFSKRYNFYPILTDKTSITNIEPHYTYHPAWAARILAQTKPIKHVDISSTLTFCTLVSAFVPFEFYDYRPANLHLSNLKSEHADLTQLHFDSNSISSLSCMHTLEHVGLGRYGDPIDYDGDLKAMSELKRVLAEGGDLLVVFPIGKPVIEYNAHRIYSYEQVLLHFEPLELIEFSLIPDDHVNVGIIKNATKEQSDAQNWGCGCFWFKKTKI</sequence>
<evidence type="ECO:0000313" key="2">
    <source>
        <dbReference type="Proteomes" id="UP000652755"/>
    </source>
</evidence>
<keyword evidence="2" id="KW-1185">Reference proteome</keyword>
<comment type="caution">
    <text evidence="1">The sequence shown here is derived from an EMBL/GenBank/DDBJ whole genome shotgun (WGS) entry which is preliminary data.</text>
</comment>
<evidence type="ECO:0000313" key="1">
    <source>
        <dbReference type="EMBL" id="MBC6112179.1"/>
    </source>
</evidence>
<dbReference type="EMBL" id="JACRYL010000017">
    <property type="protein sequence ID" value="MBC6112179.1"/>
    <property type="molecule type" value="Genomic_DNA"/>
</dbReference>
<dbReference type="InterPro" id="IPR029063">
    <property type="entry name" value="SAM-dependent_MTases_sf"/>
</dbReference>
<dbReference type="Gene3D" id="3.40.50.150">
    <property type="entry name" value="Vaccinia Virus protein VP39"/>
    <property type="match status" value="1"/>
</dbReference>
<dbReference type="SUPFAM" id="SSF53335">
    <property type="entry name" value="S-adenosyl-L-methionine-dependent methyltransferases"/>
    <property type="match status" value="1"/>
</dbReference>
<proteinExistence type="predicted"/>
<dbReference type="Proteomes" id="UP000652755">
    <property type="component" value="Unassembled WGS sequence"/>
</dbReference>